<gene>
    <name evidence="1" type="ORF">BT63DRAFT_423043</name>
</gene>
<proteinExistence type="predicted"/>
<evidence type="ECO:0000313" key="1">
    <source>
        <dbReference type="EMBL" id="KAF2670741.1"/>
    </source>
</evidence>
<name>A0A6A6UGQ3_9PEZI</name>
<accession>A0A6A6UGQ3</accession>
<keyword evidence="2" id="KW-1185">Reference proteome</keyword>
<dbReference type="AlphaFoldDB" id="A0A6A6UGQ3"/>
<evidence type="ECO:0000313" key="2">
    <source>
        <dbReference type="Proteomes" id="UP000799302"/>
    </source>
</evidence>
<protein>
    <submittedName>
        <fullName evidence="1">Uncharacterized protein</fullName>
    </submittedName>
</protein>
<reference evidence="1" key="1">
    <citation type="journal article" date="2020" name="Stud. Mycol.">
        <title>101 Dothideomycetes genomes: a test case for predicting lifestyles and emergence of pathogens.</title>
        <authorList>
            <person name="Haridas S."/>
            <person name="Albert R."/>
            <person name="Binder M."/>
            <person name="Bloem J."/>
            <person name="Labutti K."/>
            <person name="Salamov A."/>
            <person name="Andreopoulos B."/>
            <person name="Baker S."/>
            <person name="Barry K."/>
            <person name="Bills G."/>
            <person name="Bluhm B."/>
            <person name="Cannon C."/>
            <person name="Castanera R."/>
            <person name="Culley D."/>
            <person name="Daum C."/>
            <person name="Ezra D."/>
            <person name="Gonzalez J."/>
            <person name="Henrissat B."/>
            <person name="Kuo A."/>
            <person name="Liang C."/>
            <person name="Lipzen A."/>
            <person name="Lutzoni F."/>
            <person name="Magnuson J."/>
            <person name="Mondo S."/>
            <person name="Nolan M."/>
            <person name="Ohm R."/>
            <person name="Pangilinan J."/>
            <person name="Park H.-J."/>
            <person name="Ramirez L."/>
            <person name="Alfaro M."/>
            <person name="Sun H."/>
            <person name="Tritt A."/>
            <person name="Yoshinaga Y."/>
            <person name="Zwiers L.-H."/>
            <person name="Turgeon B."/>
            <person name="Goodwin S."/>
            <person name="Spatafora J."/>
            <person name="Crous P."/>
            <person name="Grigoriev I."/>
        </authorList>
    </citation>
    <scope>NUCLEOTIDE SEQUENCE</scope>
    <source>
        <strain evidence="1">CBS 115976</strain>
    </source>
</reference>
<sequence length="76" mass="8311">MKLFSVDCTALGHLSFPAISCSAPVLRSLTLTHFSFKNKLGLDHNILTPQFQSSRFSGFISQAANCNSPLPAKRSR</sequence>
<organism evidence="1 2">
    <name type="scientific">Microthyrium microscopicum</name>
    <dbReference type="NCBI Taxonomy" id="703497"/>
    <lineage>
        <taxon>Eukaryota</taxon>
        <taxon>Fungi</taxon>
        <taxon>Dikarya</taxon>
        <taxon>Ascomycota</taxon>
        <taxon>Pezizomycotina</taxon>
        <taxon>Dothideomycetes</taxon>
        <taxon>Dothideomycetes incertae sedis</taxon>
        <taxon>Microthyriales</taxon>
        <taxon>Microthyriaceae</taxon>
        <taxon>Microthyrium</taxon>
    </lineage>
</organism>
<dbReference type="Proteomes" id="UP000799302">
    <property type="component" value="Unassembled WGS sequence"/>
</dbReference>
<dbReference type="EMBL" id="MU004233">
    <property type="protein sequence ID" value="KAF2670741.1"/>
    <property type="molecule type" value="Genomic_DNA"/>
</dbReference>